<dbReference type="InterPro" id="IPR004155">
    <property type="entry name" value="PBS_lyase_HEAT"/>
</dbReference>
<evidence type="ECO:0000313" key="2">
    <source>
        <dbReference type="Proteomes" id="UP000322214"/>
    </source>
</evidence>
<dbReference type="Pfam" id="PF13646">
    <property type="entry name" value="HEAT_2"/>
    <property type="match status" value="1"/>
</dbReference>
<dbReference type="Proteomes" id="UP000322214">
    <property type="component" value="Chromosome"/>
</dbReference>
<dbReference type="RefSeq" id="WP_075082268.1">
    <property type="nucleotide sequence ID" value="NZ_CP042912.1"/>
</dbReference>
<proteinExistence type="predicted"/>
<dbReference type="SUPFAM" id="SSF48371">
    <property type="entry name" value="ARM repeat"/>
    <property type="match status" value="1"/>
</dbReference>
<dbReference type="STRING" id="980251.GCA_001642875_03514"/>
<accession>A0A5B9PCC0</accession>
<gene>
    <name evidence="1" type="ORF">MFFC18_20270</name>
</gene>
<dbReference type="GO" id="GO:0016491">
    <property type="term" value="F:oxidoreductase activity"/>
    <property type="evidence" value="ECO:0007669"/>
    <property type="project" value="TreeGrafter"/>
</dbReference>
<name>A0A5B9PCC0_9BACT</name>
<dbReference type="AlphaFoldDB" id="A0A5B9PCC0"/>
<protein>
    <submittedName>
        <fullName evidence="1">Armadillo/beta-catenin-like repeat protein</fullName>
    </submittedName>
</protein>
<keyword evidence="2" id="KW-1185">Reference proteome</keyword>
<dbReference type="SMART" id="SM00567">
    <property type="entry name" value="EZ_HEAT"/>
    <property type="match status" value="3"/>
</dbReference>
<reference evidence="1 2" key="1">
    <citation type="submission" date="2019-08" db="EMBL/GenBank/DDBJ databases">
        <title>Deep-cultivation of Planctomycetes and their phenomic and genomic characterization uncovers novel biology.</title>
        <authorList>
            <person name="Wiegand S."/>
            <person name="Jogler M."/>
            <person name="Boedeker C."/>
            <person name="Pinto D."/>
            <person name="Vollmers J."/>
            <person name="Rivas-Marin E."/>
            <person name="Kohn T."/>
            <person name="Peeters S.H."/>
            <person name="Heuer A."/>
            <person name="Rast P."/>
            <person name="Oberbeckmann S."/>
            <person name="Bunk B."/>
            <person name="Jeske O."/>
            <person name="Meyerdierks A."/>
            <person name="Storesund J.E."/>
            <person name="Kallscheuer N."/>
            <person name="Luecker S."/>
            <person name="Lage O.M."/>
            <person name="Pohl T."/>
            <person name="Merkel B.J."/>
            <person name="Hornburger P."/>
            <person name="Mueller R.-W."/>
            <person name="Bruemmer F."/>
            <person name="Labrenz M."/>
            <person name="Spormann A.M."/>
            <person name="Op den Camp H."/>
            <person name="Overmann J."/>
            <person name="Amann R."/>
            <person name="Jetten M.S.M."/>
            <person name="Mascher T."/>
            <person name="Medema M.H."/>
            <person name="Devos D.P."/>
            <person name="Kaster A.-K."/>
            <person name="Ovreas L."/>
            <person name="Rohde M."/>
            <person name="Galperin M.Y."/>
            <person name="Jogler C."/>
        </authorList>
    </citation>
    <scope>NUCLEOTIDE SEQUENCE [LARGE SCALE GENOMIC DNA]</scope>
    <source>
        <strain evidence="1 2">FC18</strain>
    </source>
</reference>
<dbReference type="EMBL" id="CP042912">
    <property type="protein sequence ID" value="QEG22166.1"/>
    <property type="molecule type" value="Genomic_DNA"/>
</dbReference>
<organism evidence="1 2">
    <name type="scientific">Mariniblastus fucicola</name>
    <dbReference type="NCBI Taxonomy" id="980251"/>
    <lineage>
        <taxon>Bacteria</taxon>
        <taxon>Pseudomonadati</taxon>
        <taxon>Planctomycetota</taxon>
        <taxon>Planctomycetia</taxon>
        <taxon>Pirellulales</taxon>
        <taxon>Pirellulaceae</taxon>
        <taxon>Mariniblastus</taxon>
    </lineage>
</organism>
<sequence length="405" mass="43308">MGNAFSYVVGILVAGLIVFGLRFGIQFASPAYARQVQADAVDKMSLDDLEKMLLRGSRSEQLAAITAIGKGDDQLDRRVELIAAATVSTDLSIGSTCKLSIERMGDKAKPSIRKLLESSDPATRRTACGVIRYLGTSGDEFAPDMIKLLKEGDRNERHAAIYAIQDMSAEAIVPALEYVIKELDDPNFNTQCIACLVLRQMGSSAEPAVARLVQLLQEGNVSSRSRAAEALAAIGPVEGYDIPGLVAERLKAFSYMEKVRALDALGDLGPNASTHVEEIGKLMRTPKLNTQAAAALAYFRVTGKSDEPVDLLLSLLKNKSTRLTAIECLGGFGEAAAEAVPALIEFLDDEELANCETAALTLKSIGPPAVAALPKLKKLLQHEDYLITVAAQEAIDAISSDNADQ</sequence>
<dbReference type="InterPro" id="IPR011989">
    <property type="entry name" value="ARM-like"/>
</dbReference>
<evidence type="ECO:0000313" key="1">
    <source>
        <dbReference type="EMBL" id="QEG22166.1"/>
    </source>
</evidence>
<dbReference type="Gene3D" id="1.25.10.10">
    <property type="entry name" value="Leucine-rich Repeat Variant"/>
    <property type="match status" value="2"/>
</dbReference>
<dbReference type="PANTHER" id="PTHR12697">
    <property type="entry name" value="PBS LYASE HEAT-LIKE PROTEIN"/>
    <property type="match status" value="1"/>
</dbReference>
<dbReference type="PANTHER" id="PTHR12697:SF5">
    <property type="entry name" value="DEOXYHYPUSINE HYDROXYLASE"/>
    <property type="match status" value="1"/>
</dbReference>
<dbReference type="KEGG" id="mff:MFFC18_20270"/>
<dbReference type="InterPro" id="IPR016024">
    <property type="entry name" value="ARM-type_fold"/>
</dbReference>